<evidence type="ECO:0000256" key="4">
    <source>
        <dbReference type="ARBA" id="ARBA00022741"/>
    </source>
</evidence>
<name>A0A3G6JDY2_LACDL</name>
<proteinExistence type="inferred from homology"/>
<evidence type="ECO:0000256" key="8">
    <source>
        <dbReference type="NCBIfam" id="TIGR00669"/>
    </source>
</evidence>
<sequence length="338" mass="38682">MAKLVIPSDYDPKMTIRETEKAIRYIRETFQTEFGTAMNLERISAPMFVKKSSGLNDNLSGWEKPVSFTLHDGDEGELQIVHSLAKWKRWALKHYGFGHGEGLFTNMNAIRKDEEVLDNLHSVYVDQWDWEKVIDKSERTEATLLQTVQRIFETIKGMEYHVRALYPQAAYHLPEEISFVTSEELEARWPSLTPSEREDKICQEKGAVFLEHIGGALPLSKKPHDLRAPDYDDWTLNGDLLFWYKPLQRAFEVSSMGIRVDEDRLQEQLKLAGAEDRLDLPFHQALLKGNLPYSIGGGIGQSRLCMLLLGKAHIGEVQASIWPDEIVEKCQAAKIQLL</sequence>
<dbReference type="Gene3D" id="3.30.930.10">
    <property type="entry name" value="Bira Bifunctional Protein, Domain 2"/>
    <property type="match status" value="1"/>
</dbReference>
<keyword evidence="2 7" id="KW-0436">Ligase</keyword>
<feature type="domain" description="Aminoacyl-transfer RNA synthetases class-II family profile" evidence="9">
    <location>
        <begin position="24"/>
        <end position="323"/>
    </location>
</feature>
<dbReference type="HAMAP" id="MF_00555">
    <property type="entry name" value="AsnA"/>
    <property type="match status" value="1"/>
</dbReference>
<protein>
    <recommendedName>
        <fullName evidence="7 8">Aspartate--ammonia ligase</fullName>
        <ecNumber evidence="7 8">6.3.1.1</ecNumber>
    </recommendedName>
    <alternativeName>
        <fullName evidence="7">Asparagine synthetase A</fullName>
    </alternativeName>
</protein>
<evidence type="ECO:0000313" key="10">
    <source>
        <dbReference type="EMBL" id="AZA16063.1"/>
    </source>
</evidence>
<dbReference type="InterPro" id="IPR045864">
    <property type="entry name" value="aa-tRNA-synth_II/BPL/LPL"/>
</dbReference>
<comment type="similarity">
    <text evidence="7">Belongs to the class-II aminoacyl-tRNA synthetase family. AsnA subfamily.</text>
</comment>
<keyword evidence="4 7" id="KW-0547">Nucleotide-binding</keyword>
<dbReference type="RefSeq" id="WP_138490893.1">
    <property type="nucleotide sequence ID" value="NZ_CP072444.1"/>
</dbReference>
<evidence type="ECO:0000256" key="2">
    <source>
        <dbReference type="ARBA" id="ARBA00022598"/>
    </source>
</evidence>
<dbReference type="Pfam" id="PF03590">
    <property type="entry name" value="AsnA"/>
    <property type="match status" value="1"/>
</dbReference>
<organism evidence="10">
    <name type="scientific">Lactobacillus delbrueckii subsp. lactis</name>
    <dbReference type="NCBI Taxonomy" id="29397"/>
    <lineage>
        <taxon>Bacteria</taxon>
        <taxon>Bacillati</taxon>
        <taxon>Bacillota</taxon>
        <taxon>Bacilli</taxon>
        <taxon>Lactobacillales</taxon>
        <taxon>Lactobacillaceae</taxon>
        <taxon>Lactobacillus</taxon>
    </lineage>
</organism>
<evidence type="ECO:0000256" key="5">
    <source>
        <dbReference type="ARBA" id="ARBA00022840"/>
    </source>
</evidence>
<comment type="catalytic activity">
    <reaction evidence="7">
        <text>L-aspartate + NH4(+) + ATP = L-asparagine + AMP + diphosphate + H(+)</text>
        <dbReference type="Rhea" id="RHEA:11372"/>
        <dbReference type="ChEBI" id="CHEBI:15378"/>
        <dbReference type="ChEBI" id="CHEBI:28938"/>
        <dbReference type="ChEBI" id="CHEBI:29991"/>
        <dbReference type="ChEBI" id="CHEBI:30616"/>
        <dbReference type="ChEBI" id="CHEBI:33019"/>
        <dbReference type="ChEBI" id="CHEBI:58048"/>
        <dbReference type="ChEBI" id="CHEBI:456215"/>
        <dbReference type="EC" id="6.3.1.1"/>
    </reaction>
</comment>
<dbReference type="SUPFAM" id="SSF55681">
    <property type="entry name" value="Class II aaRS and biotin synthetases"/>
    <property type="match status" value="1"/>
</dbReference>
<dbReference type="PANTHER" id="PTHR30073">
    <property type="entry name" value="ASPARTATE--AMMONIA LIGASE"/>
    <property type="match status" value="1"/>
</dbReference>
<evidence type="ECO:0000256" key="3">
    <source>
        <dbReference type="ARBA" id="ARBA00022605"/>
    </source>
</evidence>
<dbReference type="CDD" id="cd00645">
    <property type="entry name" value="AsnA"/>
    <property type="match status" value="1"/>
</dbReference>
<keyword evidence="3 7" id="KW-0028">Amino-acid biosynthesis</keyword>
<dbReference type="PIRSF" id="PIRSF001555">
    <property type="entry name" value="Asp_ammon_ligase"/>
    <property type="match status" value="1"/>
</dbReference>
<evidence type="ECO:0000256" key="1">
    <source>
        <dbReference type="ARBA" id="ARBA00022490"/>
    </source>
</evidence>
<dbReference type="InterPro" id="IPR004618">
    <property type="entry name" value="AsnA"/>
</dbReference>
<evidence type="ECO:0000256" key="6">
    <source>
        <dbReference type="ARBA" id="ARBA00022888"/>
    </source>
</evidence>
<dbReference type="AlphaFoldDB" id="A0A3G6JDY2"/>
<dbReference type="PANTHER" id="PTHR30073:SF5">
    <property type="entry name" value="ASPARTATE--AMMONIA LIGASE"/>
    <property type="match status" value="1"/>
</dbReference>
<dbReference type="UniPathway" id="UPA00134">
    <property type="reaction ID" value="UER00194"/>
</dbReference>
<keyword evidence="5 7" id="KW-0067">ATP-binding</keyword>
<dbReference type="EC" id="6.3.1.1" evidence="7 8"/>
<dbReference type="GO" id="GO:0005829">
    <property type="term" value="C:cytosol"/>
    <property type="evidence" value="ECO:0007669"/>
    <property type="project" value="TreeGrafter"/>
</dbReference>
<dbReference type="GO" id="GO:0070981">
    <property type="term" value="P:L-asparagine biosynthetic process"/>
    <property type="evidence" value="ECO:0007669"/>
    <property type="project" value="UniProtKB-UniRule"/>
</dbReference>
<dbReference type="GO" id="GO:0004071">
    <property type="term" value="F:aspartate-ammonia ligase activity"/>
    <property type="evidence" value="ECO:0007669"/>
    <property type="project" value="UniProtKB-UniRule"/>
</dbReference>
<evidence type="ECO:0000259" key="9">
    <source>
        <dbReference type="PROSITE" id="PS50862"/>
    </source>
</evidence>
<keyword evidence="1 7" id="KW-0963">Cytoplasm</keyword>
<dbReference type="PROSITE" id="PS50862">
    <property type="entry name" value="AA_TRNA_LIGASE_II"/>
    <property type="match status" value="1"/>
</dbReference>
<dbReference type="EMBL" id="CP031023">
    <property type="protein sequence ID" value="AZA16063.1"/>
    <property type="molecule type" value="Genomic_DNA"/>
</dbReference>
<reference evidence="10" key="1">
    <citation type="submission" date="2018-07" db="EMBL/GenBank/DDBJ databases">
        <authorList>
            <person name="Somerville V."/>
        </authorList>
    </citation>
    <scope>NUCLEOTIDE SEQUENCE</scope>
    <source>
        <strain evidence="10">NWC_2_2</strain>
    </source>
</reference>
<accession>A0A3G6JDY2</accession>
<dbReference type="GO" id="GO:0005524">
    <property type="term" value="F:ATP binding"/>
    <property type="evidence" value="ECO:0007669"/>
    <property type="project" value="UniProtKB-UniRule"/>
</dbReference>
<dbReference type="GO" id="GO:0016740">
    <property type="term" value="F:transferase activity"/>
    <property type="evidence" value="ECO:0007669"/>
    <property type="project" value="UniProtKB-ARBA"/>
</dbReference>
<dbReference type="GO" id="GO:0140096">
    <property type="term" value="F:catalytic activity, acting on a protein"/>
    <property type="evidence" value="ECO:0007669"/>
    <property type="project" value="UniProtKB-ARBA"/>
</dbReference>
<dbReference type="NCBIfam" id="TIGR00669">
    <property type="entry name" value="asnA"/>
    <property type="match status" value="1"/>
</dbReference>
<comment type="pathway">
    <text evidence="7">Amino-acid biosynthesis; L-asparagine biosynthesis; L-asparagine from L-aspartate (ammonia route): step 1/1.</text>
</comment>
<dbReference type="InterPro" id="IPR006195">
    <property type="entry name" value="aa-tRNA-synth_II"/>
</dbReference>
<comment type="subcellular location">
    <subcellularLocation>
        <location evidence="7">Cytoplasm</location>
    </subcellularLocation>
</comment>
<evidence type="ECO:0000256" key="7">
    <source>
        <dbReference type="HAMAP-Rule" id="MF_00555"/>
    </source>
</evidence>
<keyword evidence="6 7" id="KW-0061">Asparagine biosynthesis</keyword>
<gene>
    <name evidence="7" type="primary">asnA</name>
    <name evidence="10" type="ORF">DQL93_05545</name>
</gene>